<comment type="caution">
    <text evidence="4">The sequence shown here is derived from an EMBL/GenBank/DDBJ whole genome shotgun (WGS) entry which is preliminary data.</text>
</comment>
<dbReference type="Proteomes" id="UP001494588">
    <property type="component" value="Unassembled WGS sequence"/>
</dbReference>
<evidence type="ECO:0000256" key="1">
    <source>
        <dbReference type="ARBA" id="ARBA00004613"/>
    </source>
</evidence>
<keyword evidence="5" id="KW-1185">Reference proteome</keyword>
<dbReference type="PROSITE" id="PS51677">
    <property type="entry name" value="NODB"/>
    <property type="match status" value="1"/>
</dbReference>
<evidence type="ECO:0000313" key="5">
    <source>
        <dbReference type="Proteomes" id="UP001494588"/>
    </source>
</evidence>
<keyword evidence="4" id="KW-0378">Hydrolase</keyword>
<proteinExistence type="predicted"/>
<keyword evidence="2" id="KW-0732">Signal</keyword>
<dbReference type="EC" id="3.-.-.-" evidence="4"/>
<dbReference type="Gene3D" id="3.20.20.370">
    <property type="entry name" value="Glycoside hydrolase/deacetylase"/>
    <property type="match status" value="1"/>
</dbReference>
<sequence length="246" mass="27730">MPYPILMYHQIRALPARTDTLRGLSVDPTDFRAQMTLLSRLGYRGVSMRELQPYLRGERSGKVFGITFDDGFRNVLQCAAPVLNDLGFTATCYFVVNRLGCVNHWDAHLDTRQSVLMNRGELLCWHASGHEIGSHTLDHVSLTQTASAEAQRQIFESRERLEDMTGEAVESFCYPYGDVCPEVRELVELCGYASATTTVRGLASNADDPYLLPRIGVVGGHNRLRFLYRYFRQYASAVPARLMARA</sequence>
<dbReference type="PANTHER" id="PTHR34216">
    <property type="match status" value="1"/>
</dbReference>
<dbReference type="PANTHER" id="PTHR34216:SF3">
    <property type="entry name" value="POLY-BETA-1,6-N-ACETYL-D-GLUCOSAMINE N-DEACETYLASE"/>
    <property type="match status" value="1"/>
</dbReference>
<name>A0ABU9QLY7_9BURK</name>
<evidence type="ECO:0000256" key="2">
    <source>
        <dbReference type="ARBA" id="ARBA00022729"/>
    </source>
</evidence>
<dbReference type="InterPro" id="IPR051398">
    <property type="entry name" value="Polysacch_Deacetylase"/>
</dbReference>
<organism evidence="4 5">
    <name type="scientific">Paraburkholderia sabiae</name>
    <dbReference type="NCBI Taxonomy" id="273251"/>
    <lineage>
        <taxon>Bacteria</taxon>
        <taxon>Pseudomonadati</taxon>
        <taxon>Pseudomonadota</taxon>
        <taxon>Betaproteobacteria</taxon>
        <taxon>Burkholderiales</taxon>
        <taxon>Burkholderiaceae</taxon>
        <taxon>Paraburkholderia</taxon>
    </lineage>
</organism>
<dbReference type="CDD" id="cd10918">
    <property type="entry name" value="CE4_NodB_like_5s_6s"/>
    <property type="match status" value="1"/>
</dbReference>
<dbReference type="EMBL" id="JAZHGC010000036">
    <property type="protein sequence ID" value="MEM5290436.1"/>
    <property type="molecule type" value="Genomic_DNA"/>
</dbReference>
<comment type="subcellular location">
    <subcellularLocation>
        <location evidence="1">Secreted</location>
    </subcellularLocation>
</comment>
<reference evidence="4 5" key="1">
    <citation type="submission" date="2024-01" db="EMBL/GenBank/DDBJ databases">
        <title>The diversity of rhizobia nodulating Mimosa spp. in eleven states of Brazil covering several biomes is determined by host plant, location, and edaphic factors.</title>
        <authorList>
            <person name="Rouws L."/>
            <person name="Barauna A."/>
            <person name="Beukes C."/>
            <person name="De Faria S.M."/>
            <person name="Gross E."/>
            <person name="Dos Reis Junior F.B."/>
            <person name="Simon M."/>
            <person name="Maluk M."/>
            <person name="Odee D.W."/>
            <person name="Kenicer G."/>
            <person name="Young J.P.W."/>
            <person name="Reis V.M."/>
            <person name="Zilli J."/>
            <person name="James E.K."/>
        </authorList>
    </citation>
    <scope>NUCLEOTIDE SEQUENCE [LARGE SCALE GENOMIC DNA]</scope>
    <source>
        <strain evidence="4 5">JPY77</strain>
    </source>
</reference>
<evidence type="ECO:0000259" key="3">
    <source>
        <dbReference type="PROSITE" id="PS51677"/>
    </source>
</evidence>
<evidence type="ECO:0000313" key="4">
    <source>
        <dbReference type="EMBL" id="MEM5290436.1"/>
    </source>
</evidence>
<protein>
    <submittedName>
        <fullName evidence="4">Polysaccharide deacetylase family protein</fullName>
        <ecNumber evidence="4">3.-.-.-</ecNumber>
    </submittedName>
</protein>
<gene>
    <name evidence="4" type="ORF">V4C55_32410</name>
</gene>
<feature type="domain" description="NodB homology" evidence="3">
    <location>
        <begin position="62"/>
        <end position="246"/>
    </location>
</feature>
<dbReference type="Pfam" id="PF01522">
    <property type="entry name" value="Polysacc_deac_1"/>
    <property type="match status" value="1"/>
</dbReference>
<dbReference type="GO" id="GO:0016787">
    <property type="term" value="F:hydrolase activity"/>
    <property type="evidence" value="ECO:0007669"/>
    <property type="project" value="UniProtKB-KW"/>
</dbReference>
<accession>A0ABU9QLY7</accession>
<dbReference type="RefSeq" id="WP_201651926.1">
    <property type="nucleotide sequence ID" value="NZ_CAJHCS010000014.1"/>
</dbReference>
<dbReference type="SUPFAM" id="SSF88713">
    <property type="entry name" value="Glycoside hydrolase/deacetylase"/>
    <property type="match status" value="1"/>
</dbReference>
<dbReference type="InterPro" id="IPR002509">
    <property type="entry name" value="NODB_dom"/>
</dbReference>
<dbReference type="InterPro" id="IPR011330">
    <property type="entry name" value="Glyco_hydro/deAcase_b/a-brl"/>
</dbReference>